<dbReference type="SUPFAM" id="SSF52922">
    <property type="entry name" value="TK C-terminal domain-like"/>
    <property type="match status" value="1"/>
</dbReference>
<dbReference type="PANTHER" id="PTHR32154:SF0">
    <property type="entry name" value="PYRUVATE-FLAVODOXIN OXIDOREDUCTASE-RELATED"/>
    <property type="match status" value="1"/>
</dbReference>
<dbReference type="GO" id="GO:0005506">
    <property type="term" value="F:iron ion binding"/>
    <property type="evidence" value="ECO:0007669"/>
    <property type="project" value="InterPro"/>
</dbReference>
<dbReference type="InterPro" id="IPR002869">
    <property type="entry name" value="Pyrv_flavodox_OxRed_cen"/>
</dbReference>
<evidence type="ECO:0000256" key="3">
    <source>
        <dbReference type="ARBA" id="ARBA00022485"/>
    </source>
</evidence>
<dbReference type="InterPro" id="IPR033412">
    <property type="entry name" value="PFOR_II"/>
</dbReference>
<dbReference type="InterPro" id="IPR009014">
    <property type="entry name" value="Transketo_C/PFOR_II"/>
</dbReference>
<dbReference type="Gene3D" id="3.40.920.10">
    <property type="entry name" value="Pyruvate-ferredoxin oxidoreductase, PFOR, domain III"/>
    <property type="match status" value="1"/>
</dbReference>
<feature type="binding site" evidence="12">
    <location>
        <position position="1094"/>
    </location>
    <ligand>
        <name>[4Fe-4S] cluster</name>
        <dbReference type="ChEBI" id="CHEBI:49883"/>
        <label>3</label>
    </ligand>
</feature>
<dbReference type="InterPro" id="IPR017900">
    <property type="entry name" value="4Fe4S_Fe_S_CS"/>
</dbReference>
<dbReference type="GO" id="GO:0030976">
    <property type="term" value="F:thiamine pyrophosphate binding"/>
    <property type="evidence" value="ECO:0007669"/>
    <property type="project" value="InterPro"/>
</dbReference>
<dbReference type="STRING" id="413999.CBO2760"/>
<dbReference type="InterPro" id="IPR037112">
    <property type="entry name" value="Pyrv-flavodox_OxR_EKR_sf"/>
</dbReference>
<name>A0A1L3NHP6_CLOSG</name>
<dbReference type="Pfam" id="PF12838">
    <property type="entry name" value="Fer4_7"/>
    <property type="match status" value="1"/>
</dbReference>
<feature type="binding site" evidence="12">
    <location>
        <position position="692"/>
    </location>
    <ligand>
        <name>[4Fe-4S] cluster</name>
        <dbReference type="ChEBI" id="CHEBI:49883"/>
        <label>1</label>
    </ligand>
</feature>
<evidence type="ECO:0000256" key="10">
    <source>
        <dbReference type="PIRSR" id="PIRSR000159-1"/>
    </source>
</evidence>
<dbReference type="CDD" id="cd07034">
    <property type="entry name" value="TPP_PYR_PFOR_IOR-alpha_like"/>
    <property type="match status" value="1"/>
</dbReference>
<dbReference type="SUPFAM" id="SSF54862">
    <property type="entry name" value="4Fe-4S ferredoxins"/>
    <property type="match status" value="1"/>
</dbReference>
<feature type="domain" description="4Fe-4S ferredoxin-type" evidence="13">
    <location>
        <begin position="734"/>
        <end position="765"/>
    </location>
</feature>
<keyword evidence="3 12" id="KW-0004">4Fe-4S</keyword>
<dbReference type="eggNOG" id="COG0674">
    <property type="taxonomic scope" value="Bacteria"/>
</dbReference>
<feature type="binding site" evidence="12">
    <location>
        <position position="746"/>
    </location>
    <ligand>
        <name>[4Fe-4S] cluster</name>
        <dbReference type="ChEBI" id="CHEBI:49883"/>
        <label>2</label>
    </ligand>
</feature>
<sequence>MRRMKTMDGNTAAAYISYAFTDVAAIYPITPSSPMAEHVDEWVAQGKKNIFGQPVKVMEMQSEAGAAGAVHGSLQAGALTTTYTASQGLLLMIPNMYKIAGELLPAVFHVSARALAANSLNIFGDHQDVMAARQTGLALLAESSVQQVMDLSAVAHLSAIEGRVPFINFFDGFRTSHEIQKVEVLEYDELENLVDMDGVKAFRRRALNPDHPVIRGTAQNPDIYFQEREVSNNYYERLPEIVEKYMGEISKLTGREYHLFNYYGAEDAERLIIAMGSACDTIEEVVDYLMAKGEKVGLLTVHLYRPFSLEHFFKYIPKTVKNIAVLDRTKEPGSLAEPLYLDVKNAFYKKEWQPTIVGGRYGLGSKEVYPSHILSVYENLKKDEPKDGFTIGIVDDVTNTSLEESEAINTTPAGTTACKFWGLGSDGTVGANKSAIKIIGDHTDMYAQGYFAYDSKKSGGITISHLRFGKSPIQSPYLINQADFVACHNQSYVYKYNVLEGLKKGGRFLLNTIWTPEEVETHLPASMKKYIAENDIEFYTLNAVKIAQEIGLGGRINMICQAAFFKIANIISVEDAVKYLKDAVVTNYGKKGQKIIDMNNAAIDKGVNAIVKIEVPASWKDAKCEGACEVKENPEFIKNIVEPMNRQEGDKLPVSAFKGMEDGTFPSGTAAYEKRGIAINVPEWQLDKCIQCNQCSYVCPHAVIRPVLLSDEEVKNAPEGFKSKPAVGAKGLNFTMAISPYDCTGCGNCADVCPAKEKALIMKPFDTQIEQDKNWEYAMKVSPKSNPMKKNSVKGSQFEQPLLEFSGACAGCGETPYAKLVTQLFGDRMMIANATGCSSIWGASAPSTPYTTNHKGYGPAWANSLFEDNAEFGMGMYLGVKQIRDKVTEDVKAVLGFKSAEELQSCAIGTEDCSEKDMTGTVISGELRAALEDWLNSKDLGEDTRERADKVIELVGKEKGSDKFLNEIYENKDFLVKRSHWIFGGDGWAYDIGYGGVDHVLASGEDVNILVFDTEVYSNTGGQSSKATPTAAIAKFAASGKKTKKKDLGAMAMTYGYVYVAQIAMGADKNQTLKAIAEAEAYPGPSLIIAYAPCINHGLKAGMGCSQLEEKKAVDCGYWGLYRFNPELKEAGKNPFSLDSKEPTANFKDFLMGEVRYASLAKQFPEDAEALFAKTEQDAKERLENYKKLAEQ</sequence>
<protein>
    <recommendedName>
        <fullName evidence="9">Pyruvate:ferredoxin oxidoreductase</fullName>
        <ecNumber evidence="9">1.2.7.1</ecNumber>
    </recommendedName>
    <alternativeName>
        <fullName evidence="9">Pyruvate synthase</fullName>
    </alternativeName>
</protein>
<comment type="cofactor">
    <cofactor evidence="12">
        <name>[4Fe-4S] cluster</name>
        <dbReference type="ChEBI" id="CHEBI:49883"/>
    </cofactor>
    <text evidence="12">Binds 3 [4Fe-4S] clusters per subunit.</text>
</comment>
<feature type="binding site" evidence="10">
    <location>
        <begin position="985"/>
        <end position="988"/>
    </location>
    <ligand>
        <name>thiamine diphosphate</name>
        <dbReference type="ChEBI" id="CHEBI:58937"/>
    </ligand>
</feature>
<feature type="binding site" evidence="12">
    <location>
        <position position="689"/>
    </location>
    <ligand>
        <name>[4Fe-4S] cluster</name>
        <dbReference type="ChEBI" id="CHEBI:49883"/>
        <label>1</label>
    </ligand>
</feature>
<dbReference type="EC" id="1.2.7.1" evidence="9"/>
<dbReference type="PROSITE" id="PS51379">
    <property type="entry name" value="4FE4S_FER_2"/>
    <property type="match status" value="2"/>
</dbReference>
<proteinExistence type="inferred from homology"/>
<dbReference type="Gene3D" id="4.10.780.10">
    <property type="entry name" value="Pyruvate-flavodoxin oxidoreductase, EKR domain"/>
    <property type="match status" value="1"/>
</dbReference>
<dbReference type="InterPro" id="IPR002880">
    <property type="entry name" value="Pyrv_Fd/Flavodoxin_OxRdtase_N"/>
</dbReference>
<feature type="binding site" evidence="12">
    <location>
        <position position="749"/>
    </location>
    <ligand>
        <name>[4Fe-4S] cluster</name>
        <dbReference type="ChEBI" id="CHEBI:49883"/>
        <label>2</label>
    </ligand>
</feature>
<dbReference type="SUPFAM" id="SSF53323">
    <property type="entry name" value="Pyruvate-ferredoxin oxidoreductase, PFOR, domain III"/>
    <property type="match status" value="1"/>
</dbReference>
<feature type="binding site" evidence="12">
    <location>
        <position position="812"/>
    </location>
    <ligand>
        <name>[4Fe-4S] cluster</name>
        <dbReference type="ChEBI" id="CHEBI:49883"/>
        <label>3</label>
    </ligand>
</feature>
<feature type="binding site" evidence="12">
    <location>
        <position position="699"/>
    </location>
    <ligand>
        <name>[4Fe-4S] cluster</name>
        <dbReference type="ChEBI" id="CHEBI:49883"/>
        <label>2</label>
    </ligand>
</feature>
<feature type="site" description="Important for catalytic activity" evidence="11">
    <location>
        <position position="63"/>
    </location>
</feature>
<evidence type="ECO:0000256" key="7">
    <source>
        <dbReference type="ARBA" id="ARBA00023004"/>
    </source>
</evidence>
<feature type="binding site" evidence="10">
    <location>
        <position position="30"/>
    </location>
    <ligand>
        <name>pyruvate</name>
        <dbReference type="ChEBI" id="CHEBI:15361"/>
    </ligand>
</feature>
<dbReference type="FunFam" id="3.40.50.970:FF:000012">
    <property type="entry name" value="Pyruvate:ferredoxin (Flavodoxin) oxidoreductase"/>
    <property type="match status" value="1"/>
</dbReference>
<dbReference type="RefSeq" id="WP_072586540.1">
    <property type="nucleotide sequence ID" value="NZ_CP013243.1"/>
</dbReference>
<evidence type="ECO:0000313" key="15">
    <source>
        <dbReference type="Proteomes" id="UP000182204"/>
    </source>
</evidence>
<dbReference type="Pfam" id="PF01855">
    <property type="entry name" value="POR_N"/>
    <property type="match status" value="1"/>
</dbReference>
<keyword evidence="7 12" id="KW-0408">Iron</keyword>
<dbReference type="NCBIfam" id="TIGR02176">
    <property type="entry name" value="pyruv_ox_red"/>
    <property type="match status" value="1"/>
</dbReference>
<dbReference type="GO" id="GO:0051539">
    <property type="term" value="F:4 iron, 4 sulfur cluster binding"/>
    <property type="evidence" value="ECO:0007669"/>
    <property type="project" value="UniProtKB-KW"/>
</dbReference>
<dbReference type="eggNOG" id="COG1014">
    <property type="taxonomic scope" value="Bacteria"/>
</dbReference>
<feature type="binding site" evidence="12">
    <location>
        <position position="809"/>
    </location>
    <ligand>
        <name>[4Fe-4S] cluster</name>
        <dbReference type="ChEBI" id="CHEBI:49883"/>
        <label>3</label>
    </ligand>
</feature>
<evidence type="ECO:0000256" key="5">
    <source>
        <dbReference type="ARBA" id="ARBA00022982"/>
    </source>
</evidence>
<comment type="catalytic activity">
    <reaction evidence="9">
        <text>2 oxidized [2Fe-2S]-[ferredoxin] + pyruvate + CoA = 2 reduced [2Fe-2S]-[ferredoxin] + acetyl-CoA + CO2 + H(+)</text>
        <dbReference type="Rhea" id="RHEA:12765"/>
        <dbReference type="Rhea" id="RHEA-COMP:10000"/>
        <dbReference type="Rhea" id="RHEA-COMP:10001"/>
        <dbReference type="ChEBI" id="CHEBI:15361"/>
        <dbReference type="ChEBI" id="CHEBI:15378"/>
        <dbReference type="ChEBI" id="CHEBI:16526"/>
        <dbReference type="ChEBI" id="CHEBI:33737"/>
        <dbReference type="ChEBI" id="CHEBI:33738"/>
        <dbReference type="ChEBI" id="CHEBI:57287"/>
        <dbReference type="ChEBI" id="CHEBI:57288"/>
        <dbReference type="EC" id="1.2.7.1"/>
    </reaction>
</comment>
<dbReference type="GO" id="GO:0022900">
    <property type="term" value="P:electron transport chain"/>
    <property type="evidence" value="ECO:0007669"/>
    <property type="project" value="InterPro"/>
</dbReference>
<evidence type="ECO:0000256" key="2">
    <source>
        <dbReference type="ARBA" id="ARBA00022448"/>
    </source>
</evidence>
<evidence type="ECO:0000256" key="12">
    <source>
        <dbReference type="PIRSR" id="PIRSR000159-50"/>
    </source>
</evidence>
<dbReference type="FunFam" id="3.40.50.920:FF:000007">
    <property type="entry name" value="Pyruvate:ferredoxin (Flavodoxin) oxidoreductase"/>
    <property type="match status" value="1"/>
</dbReference>
<dbReference type="eggNOG" id="COG1145">
    <property type="taxonomic scope" value="Bacteria"/>
</dbReference>
<feature type="domain" description="4Fe-4S ferredoxin-type" evidence="13">
    <location>
        <begin position="680"/>
        <end position="709"/>
    </location>
</feature>
<feature type="binding site" evidence="10">
    <location>
        <position position="63"/>
    </location>
    <ligand>
        <name>thiamine diphosphate</name>
        <dbReference type="ChEBI" id="CHEBI:58937"/>
    </ligand>
</feature>
<feature type="binding site" evidence="12">
    <location>
        <position position="753"/>
    </location>
    <ligand>
        <name>[4Fe-4S] cluster</name>
        <dbReference type="ChEBI" id="CHEBI:49883"/>
        <label>1</label>
    </ligand>
</feature>
<dbReference type="FunFam" id="3.40.920.10:FF:000001">
    <property type="entry name" value="Pyruvate:ferredoxin (Flavodoxin) oxidoreductase"/>
    <property type="match status" value="1"/>
</dbReference>
<evidence type="ECO:0000256" key="4">
    <source>
        <dbReference type="ARBA" id="ARBA00022723"/>
    </source>
</evidence>
<dbReference type="PROSITE" id="PS00198">
    <property type="entry name" value="4FE4S_FER_1"/>
    <property type="match status" value="1"/>
</dbReference>
<evidence type="ECO:0000256" key="8">
    <source>
        <dbReference type="ARBA" id="ARBA00023014"/>
    </source>
</evidence>
<dbReference type="eggNOG" id="COG1013">
    <property type="taxonomic scope" value="Bacteria"/>
</dbReference>
<keyword evidence="8 12" id="KW-0411">Iron-sulfur</keyword>
<dbReference type="Pfam" id="PF01558">
    <property type="entry name" value="POR"/>
    <property type="match status" value="1"/>
</dbReference>
<dbReference type="Gene3D" id="3.30.70.20">
    <property type="match status" value="1"/>
</dbReference>
<dbReference type="InterPro" id="IPR017896">
    <property type="entry name" value="4Fe4S_Fe-S-bd"/>
</dbReference>
<dbReference type="EMBL" id="CP013243">
    <property type="protein sequence ID" value="APH15613.1"/>
    <property type="molecule type" value="Genomic_DNA"/>
</dbReference>
<dbReference type="GO" id="GO:0019164">
    <property type="term" value="F:pyruvate synthase activity"/>
    <property type="evidence" value="ECO:0007669"/>
    <property type="project" value="UniProtKB-EC"/>
</dbReference>
<dbReference type="FunFam" id="3.40.50.970:FF:000041">
    <property type="entry name" value="Pyruvate:ferredoxin (Flavodoxin) oxidoreductase"/>
    <property type="match status" value="1"/>
</dbReference>
<feature type="binding site" evidence="12">
    <location>
        <position position="695"/>
    </location>
    <ligand>
        <name>[4Fe-4S] cluster</name>
        <dbReference type="ChEBI" id="CHEBI:49883"/>
        <label>1</label>
    </ligand>
</feature>
<evidence type="ECO:0000256" key="11">
    <source>
        <dbReference type="PIRSR" id="PIRSR000159-2"/>
    </source>
</evidence>
<dbReference type="Pfam" id="PF10371">
    <property type="entry name" value="EKR"/>
    <property type="match status" value="1"/>
</dbReference>
<keyword evidence="2 9" id="KW-0813">Transport</keyword>
<gene>
    <name evidence="14" type="primary">nifJ</name>
    <name evidence="14" type="ORF">NPD5_3183</name>
</gene>
<dbReference type="InterPro" id="IPR011895">
    <property type="entry name" value="Pyrv_flavodox_OxRed"/>
</dbReference>
<feature type="binding site" evidence="10">
    <location>
        <begin position="1014"/>
        <end position="1019"/>
    </location>
    <ligand>
        <name>thiamine diphosphate</name>
        <dbReference type="ChEBI" id="CHEBI:58937"/>
    </ligand>
</feature>
<dbReference type="Gene3D" id="3.40.50.920">
    <property type="match status" value="1"/>
</dbReference>
<feature type="site" description="Important for catalytic activity" evidence="11">
    <location>
        <position position="1019"/>
    </location>
</feature>
<dbReference type="PANTHER" id="PTHR32154">
    <property type="entry name" value="PYRUVATE-FLAVODOXIN OXIDOREDUCTASE-RELATED"/>
    <property type="match status" value="1"/>
</dbReference>
<dbReference type="GO" id="GO:0006979">
    <property type="term" value="P:response to oxidative stress"/>
    <property type="evidence" value="ECO:0007669"/>
    <property type="project" value="TreeGrafter"/>
</dbReference>
<accession>A0A1L3NHP6</accession>
<comment type="similarity">
    <text evidence="1 9">Belongs to the pyruvate:ferredoxin/flavodoxin oxidoreductase family.</text>
</comment>
<dbReference type="FunFam" id="3.30.70.20:FF:000022">
    <property type="entry name" value="Pyruvate:ferredoxin (Flavodoxin) oxidoreductase"/>
    <property type="match status" value="1"/>
</dbReference>
<evidence type="ECO:0000313" key="14">
    <source>
        <dbReference type="EMBL" id="APH15613.1"/>
    </source>
</evidence>
<evidence type="ECO:0000256" key="9">
    <source>
        <dbReference type="PIRNR" id="PIRNR000159"/>
    </source>
</evidence>
<dbReference type="InterPro" id="IPR050722">
    <property type="entry name" value="Pyruvate:ferred/Flavod_OxRd"/>
</dbReference>
<evidence type="ECO:0000256" key="6">
    <source>
        <dbReference type="ARBA" id="ARBA00023002"/>
    </source>
</evidence>
<dbReference type="CDD" id="cd03377">
    <property type="entry name" value="TPP_PFOR_PNO"/>
    <property type="match status" value="1"/>
</dbReference>
<dbReference type="Pfam" id="PF02775">
    <property type="entry name" value="TPP_enzyme_C"/>
    <property type="match status" value="1"/>
</dbReference>
<dbReference type="SMART" id="SM00890">
    <property type="entry name" value="EKR"/>
    <property type="match status" value="1"/>
</dbReference>
<feature type="binding site" evidence="10">
    <location>
        <position position="814"/>
    </location>
    <ligand>
        <name>thiamine diphosphate</name>
        <dbReference type="ChEBI" id="CHEBI:58937"/>
    </ligand>
</feature>
<dbReference type="InterPro" id="IPR011766">
    <property type="entry name" value="TPP_enzyme_TPP-bd"/>
</dbReference>
<dbReference type="PIRSF" id="PIRSF000159">
    <property type="entry name" value="NifJ"/>
    <property type="match status" value="1"/>
</dbReference>
<dbReference type="SUPFAM" id="SSF52518">
    <property type="entry name" value="Thiamin diphosphate-binding fold (THDP-binding)"/>
    <property type="match status" value="2"/>
</dbReference>
<dbReference type="Proteomes" id="UP000182204">
    <property type="component" value="Chromosome"/>
</dbReference>
<dbReference type="InterPro" id="IPR019752">
    <property type="entry name" value="Pyrv/ketoisovalerate_OxRed_cat"/>
</dbReference>
<dbReference type="Pfam" id="PF17147">
    <property type="entry name" value="PFOR_II"/>
    <property type="match status" value="1"/>
</dbReference>
<dbReference type="AlphaFoldDB" id="A0A1L3NHP6"/>
<keyword evidence="5 9" id="KW-0249">Electron transport</keyword>
<feature type="binding site" evidence="12">
    <location>
        <position position="743"/>
    </location>
    <ligand>
        <name>[4Fe-4S] cluster</name>
        <dbReference type="ChEBI" id="CHEBI:49883"/>
        <label>2</label>
    </ligand>
</feature>
<reference evidence="14 15" key="1">
    <citation type="submission" date="2015-11" db="EMBL/GenBank/DDBJ databases">
        <authorList>
            <person name="Hill K.K."/>
            <person name="Shirey T.B."/>
            <person name="Raphael B."/>
            <person name="Daligault H.E."/>
            <person name="Davenport K.W."/>
            <person name="Bruce D.C."/>
            <person name="Foley B.T."/>
            <person name="Johnson S.L."/>
        </authorList>
    </citation>
    <scope>NUCLEOTIDE SEQUENCE [LARGE SCALE GENOMIC DNA]</scope>
    <source>
        <strain evidence="14 15">CDC_1632</strain>
    </source>
</reference>
<feature type="binding site" evidence="12">
    <location>
        <position position="837"/>
    </location>
    <ligand>
        <name>[4Fe-4S] cluster</name>
        <dbReference type="ChEBI" id="CHEBI:49883"/>
        <label>3</label>
    </ligand>
</feature>
<feature type="binding site" evidence="10">
    <location>
        <position position="837"/>
    </location>
    <ligand>
        <name>thiamine diphosphate</name>
        <dbReference type="ChEBI" id="CHEBI:58937"/>
    </ligand>
</feature>
<evidence type="ECO:0000256" key="1">
    <source>
        <dbReference type="ARBA" id="ARBA00009032"/>
    </source>
</evidence>
<feature type="site" description="Important for catalytic activity" evidence="11">
    <location>
        <position position="30"/>
    </location>
</feature>
<feature type="site" description="Important for catalytic activity" evidence="11">
    <location>
        <position position="113"/>
    </location>
</feature>
<dbReference type="Gene3D" id="3.40.50.970">
    <property type="match status" value="2"/>
</dbReference>
<keyword evidence="6 9" id="KW-0560">Oxidoreductase</keyword>
<keyword evidence="4 12" id="KW-0479">Metal-binding</keyword>
<dbReference type="FunFam" id="4.10.780.10:FF:000002">
    <property type="entry name" value="Pyruvate:ferredoxin (Flavodoxin) oxidoreductase"/>
    <property type="match status" value="1"/>
</dbReference>
<dbReference type="InterPro" id="IPR019456">
    <property type="entry name" value="Pyrv-flavodox_OxRtase_EKR"/>
</dbReference>
<dbReference type="InterPro" id="IPR029061">
    <property type="entry name" value="THDP-binding"/>
</dbReference>
<evidence type="ECO:0000259" key="13">
    <source>
        <dbReference type="PROSITE" id="PS51379"/>
    </source>
</evidence>
<feature type="binding site" evidence="10">
    <location>
        <position position="113"/>
    </location>
    <ligand>
        <name>pyruvate</name>
        <dbReference type="ChEBI" id="CHEBI:15361"/>
    </ligand>
</feature>
<organism evidence="14 15">
    <name type="scientific">Clostridium sporogenes</name>
    <dbReference type="NCBI Taxonomy" id="1509"/>
    <lineage>
        <taxon>Bacteria</taxon>
        <taxon>Bacillati</taxon>
        <taxon>Bacillota</taxon>
        <taxon>Clostridia</taxon>
        <taxon>Eubacteriales</taxon>
        <taxon>Clostridiaceae</taxon>
        <taxon>Clostridium</taxon>
    </lineage>
</organism>